<comment type="caution">
    <text evidence="9">The sequence shown here is derived from an EMBL/GenBank/DDBJ whole genome shotgun (WGS) entry which is preliminary data.</text>
</comment>
<keyword evidence="1 6" id="KW-0637">Prenyltransferase</keyword>
<evidence type="ECO:0000256" key="1">
    <source>
        <dbReference type="ARBA" id="ARBA00022602"/>
    </source>
</evidence>
<dbReference type="Proteomes" id="UP000078240">
    <property type="component" value="Unassembled WGS sequence"/>
</dbReference>
<dbReference type="Gene3D" id="3.40.50.1950">
    <property type="entry name" value="Flavin prenyltransferase-like"/>
    <property type="match status" value="1"/>
</dbReference>
<dbReference type="NCBIfam" id="NF004685">
    <property type="entry name" value="PRK06029.1"/>
    <property type="match status" value="1"/>
</dbReference>
<accession>A0A179GWN1</accession>
<organism evidence="9 10">
    <name type="scientific">Purpureocillium lilacinum</name>
    <name type="common">Paecilomyces lilacinus</name>
    <dbReference type="NCBI Taxonomy" id="33203"/>
    <lineage>
        <taxon>Eukaryota</taxon>
        <taxon>Fungi</taxon>
        <taxon>Dikarya</taxon>
        <taxon>Ascomycota</taxon>
        <taxon>Pezizomycotina</taxon>
        <taxon>Sordariomycetes</taxon>
        <taxon>Hypocreomycetidae</taxon>
        <taxon>Hypocreales</taxon>
        <taxon>Ophiocordycipitaceae</taxon>
        <taxon>Purpureocillium</taxon>
    </lineage>
</organism>
<comment type="subunit">
    <text evidence="6">Oligomer.</text>
</comment>
<feature type="binding site" evidence="6">
    <location>
        <position position="217"/>
    </location>
    <ligand>
        <name>FMN</name>
        <dbReference type="ChEBI" id="CHEBI:58210"/>
    </ligand>
</feature>
<feature type="domain" description="Flavoprotein" evidence="8">
    <location>
        <begin position="97"/>
        <end position="267"/>
    </location>
</feature>
<dbReference type="Pfam" id="PF02441">
    <property type="entry name" value="Flavoprotein"/>
    <property type="match status" value="1"/>
</dbReference>
<proteinExistence type="inferred from homology"/>
<dbReference type="PANTHER" id="PTHR43374">
    <property type="entry name" value="FLAVIN PRENYLTRANSFERASE"/>
    <property type="match status" value="1"/>
</dbReference>
<dbReference type="NCBIfam" id="TIGR00421">
    <property type="entry name" value="ubiX_pad"/>
    <property type="match status" value="1"/>
</dbReference>
<keyword evidence="3 6" id="KW-0288">FMN</keyword>
<keyword evidence="2 6" id="KW-0285">Flavoprotein</keyword>
<protein>
    <recommendedName>
        <fullName evidence="6">Flavin prenyltransferase PAD1, mitochondrial</fullName>
        <ecNumber evidence="6">2.5.1.129</ecNumber>
    </recommendedName>
</protein>
<evidence type="ECO:0000256" key="4">
    <source>
        <dbReference type="ARBA" id="ARBA00022679"/>
    </source>
</evidence>
<evidence type="ECO:0000256" key="6">
    <source>
        <dbReference type="HAMAP-Rule" id="MF_03197"/>
    </source>
</evidence>
<feature type="binding site" evidence="6">
    <location>
        <begin position="105"/>
        <end position="107"/>
    </location>
    <ligand>
        <name>FMN</name>
        <dbReference type="ChEBI" id="CHEBI:58210"/>
    </ligand>
</feature>
<dbReference type="SUPFAM" id="SSF52507">
    <property type="entry name" value="Homo-oligomeric flavin-containing Cys decarboxylases, HFCD"/>
    <property type="match status" value="1"/>
</dbReference>
<comment type="function">
    <text evidence="6">Flavin prenyltransferase that catalyzes the synthesis of the prenylated FMN cofactor (prenyl-FMN) for the ferulic acid decarboxylase FDC1. The prenyltransferase is metal-independent and links a dimethylallyl moiety from dimethylallyl monophosphate (DMAP) to the flavin N5 and C6 atoms of FMN.</text>
</comment>
<dbReference type="PANTHER" id="PTHR43374:SF1">
    <property type="entry name" value="FLAVIN PRENYLTRANSFERASE PAD1, MITOCHONDRIAL"/>
    <property type="match status" value="1"/>
</dbReference>
<dbReference type="FunFam" id="3.40.50.1950:FF:000001">
    <property type="entry name" value="Flavin prenyltransferase UbiX"/>
    <property type="match status" value="1"/>
</dbReference>
<dbReference type="AlphaFoldDB" id="A0A179GWN1"/>
<comment type="subcellular location">
    <subcellularLocation>
        <location evidence="6">Mitochondrion</location>
    </subcellularLocation>
</comment>
<reference evidence="9 10" key="1">
    <citation type="submission" date="2016-01" db="EMBL/GenBank/DDBJ databases">
        <title>Biosynthesis of antibiotic leucinostatins and their inhibition on Phytophthora in bio-control Purpureocillium lilacinum.</title>
        <authorList>
            <person name="Wang G."/>
            <person name="Liu Z."/>
            <person name="Lin R."/>
            <person name="Li E."/>
            <person name="Mao Z."/>
            <person name="Ling J."/>
            <person name="Yin W."/>
            <person name="Xie B."/>
        </authorList>
    </citation>
    <scope>NUCLEOTIDE SEQUENCE [LARGE SCALE GENOMIC DNA]</scope>
    <source>
        <strain evidence="9">PLBJ-1</strain>
    </source>
</reference>
<feature type="region of interest" description="Disordered" evidence="7">
    <location>
        <begin position="66"/>
        <end position="94"/>
    </location>
</feature>
<evidence type="ECO:0000256" key="7">
    <source>
        <dbReference type="SAM" id="MobiDB-lite"/>
    </source>
</evidence>
<evidence type="ECO:0000313" key="9">
    <source>
        <dbReference type="EMBL" id="OAQ82377.1"/>
    </source>
</evidence>
<evidence type="ECO:0000313" key="10">
    <source>
        <dbReference type="Proteomes" id="UP000078240"/>
    </source>
</evidence>
<evidence type="ECO:0000256" key="2">
    <source>
        <dbReference type="ARBA" id="ARBA00022630"/>
    </source>
</evidence>
<gene>
    <name evidence="6" type="primary">PAD1</name>
    <name evidence="9" type="ORF">VFPBJ_04961</name>
</gene>
<feature type="binding site" evidence="6">
    <location>
        <position position="263"/>
    </location>
    <ligand>
        <name>dimethylallyl phosphate</name>
        <dbReference type="ChEBI" id="CHEBI:88052"/>
    </ligand>
</feature>
<feature type="binding site" evidence="6">
    <location>
        <position position="247"/>
    </location>
    <ligand>
        <name>dimethylallyl phosphate</name>
        <dbReference type="ChEBI" id="CHEBI:88052"/>
    </ligand>
</feature>
<dbReference type="InterPro" id="IPR004507">
    <property type="entry name" value="UbiX-like"/>
</dbReference>
<dbReference type="InterPro" id="IPR036551">
    <property type="entry name" value="Flavin_trans-like"/>
</dbReference>
<comment type="catalytic activity">
    <reaction evidence="6">
        <text>dimethylallyl phosphate + FMNH2 = prenylated FMNH2 + phosphate</text>
        <dbReference type="Rhea" id="RHEA:37743"/>
        <dbReference type="ChEBI" id="CHEBI:43474"/>
        <dbReference type="ChEBI" id="CHEBI:57618"/>
        <dbReference type="ChEBI" id="CHEBI:87467"/>
        <dbReference type="ChEBI" id="CHEBI:88052"/>
        <dbReference type="EC" id="2.5.1.129"/>
    </reaction>
</comment>
<dbReference type="EMBL" id="LSBH01000003">
    <property type="protein sequence ID" value="OAQ82377.1"/>
    <property type="molecule type" value="Genomic_DNA"/>
</dbReference>
<keyword evidence="4 6" id="KW-0808">Transferase</keyword>
<sequence>MCLASCAERDSCLGAKGVLRGRCGRGVEVESWEEGSGWTRYRRICVHTITLSHPYSSFKTVQQRSITAMDRPDYTDNTATEQKVERQEVPRPPPRRKRIIVAMTGATGSILGVKTLLALRRLNVETHLVMSKWAEATLKHETDYTGAAVRALADHAHSHHDMAAPIASGSFRVDGMVVVPCSMKTLAAVAAGHCDDLVARAADVVLKERRRLVLVARECPLSGVHIDNMARATRSGAVVFPPVMAFYHRPGTVEDLVDHAVGRMLDLFDLETGDFERWNGFSRGTDDV</sequence>
<dbReference type="GO" id="GO:0016831">
    <property type="term" value="F:carboxy-lyase activity"/>
    <property type="evidence" value="ECO:0007669"/>
    <property type="project" value="TreeGrafter"/>
</dbReference>
<comment type="similarity">
    <text evidence="5 6">Belongs to the UbiX/PAD1 family.</text>
</comment>
<dbReference type="GO" id="GO:0106141">
    <property type="term" value="F:flavin prenyltransferase activity"/>
    <property type="evidence" value="ECO:0007669"/>
    <property type="project" value="UniProtKB-EC"/>
</dbReference>
<evidence type="ECO:0000259" key="8">
    <source>
        <dbReference type="Pfam" id="PF02441"/>
    </source>
</evidence>
<dbReference type="InterPro" id="IPR003382">
    <property type="entry name" value="Flavoprotein"/>
</dbReference>
<feature type="binding site" evidence="6">
    <location>
        <position position="131"/>
    </location>
    <ligand>
        <name>FMN</name>
        <dbReference type="ChEBI" id="CHEBI:58210"/>
    </ligand>
</feature>
<name>A0A179GWN1_PURLI</name>
<feature type="binding site" evidence="6">
    <location>
        <begin position="182"/>
        <end position="185"/>
    </location>
    <ligand>
        <name>FMN</name>
        <dbReference type="ChEBI" id="CHEBI:58210"/>
    </ligand>
</feature>
<dbReference type="HAMAP" id="MF_01984">
    <property type="entry name" value="ubiX_pad"/>
    <property type="match status" value="1"/>
</dbReference>
<keyword evidence="6" id="KW-0496">Mitochondrion</keyword>
<dbReference type="EC" id="2.5.1.129" evidence="6"/>
<dbReference type="GO" id="GO:0005739">
    <property type="term" value="C:mitochondrion"/>
    <property type="evidence" value="ECO:0007669"/>
    <property type="project" value="UniProtKB-SubCell"/>
</dbReference>
<evidence type="ECO:0000256" key="5">
    <source>
        <dbReference type="ARBA" id="ARBA00060793"/>
    </source>
</evidence>
<evidence type="ECO:0000256" key="3">
    <source>
        <dbReference type="ARBA" id="ARBA00022643"/>
    </source>
</evidence>